<keyword evidence="2 12" id="KW-0813">Transport</keyword>
<dbReference type="AlphaFoldDB" id="A0AAC9AVW8"/>
<gene>
    <name evidence="18" type="ORF">ATM17_17000</name>
</gene>
<reference evidence="18 19" key="2">
    <citation type="journal article" date="2016" name="Genome Announc.">
        <title>Complete Genome Sequence of Sphingopyxis macrogoltabida Strain 203N (NBRC 111659), a Polyethylene Glycol Degrader.</title>
        <authorList>
            <person name="Ohtsubo Y."/>
            <person name="Nonoyama S."/>
            <person name="Nagata Y."/>
            <person name="Numata M."/>
            <person name="Tsuchikane K."/>
            <person name="Hosoyama A."/>
            <person name="Yamazoe A."/>
            <person name="Tsuda M."/>
            <person name="Fujita N."/>
            <person name="Kawai F."/>
        </authorList>
    </citation>
    <scope>NUCLEOTIDE SEQUENCE [LARGE SCALE GENOMIC DNA]</scope>
    <source>
        <strain evidence="18 19">203N</strain>
    </source>
</reference>
<dbReference type="PANTHER" id="PTHR32552">
    <property type="entry name" value="FERRICHROME IRON RECEPTOR-RELATED"/>
    <property type="match status" value="1"/>
</dbReference>
<dbReference type="Gene3D" id="2.40.170.20">
    <property type="entry name" value="TonB-dependent receptor, beta-barrel domain"/>
    <property type="match status" value="1"/>
</dbReference>
<evidence type="ECO:0000256" key="11">
    <source>
        <dbReference type="ARBA" id="ARBA00023237"/>
    </source>
</evidence>
<evidence type="ECO:0000256" key="2">
    <source>
        <dbReference type="ARBA" id="ARBA00022448"/>
    </source>
</evidence>
<keyword evidence="6 15" id="KW-0732">Signal</keyword>
<dbReference type="InterPro" id="IPR000531">
    <property type="entry name" value="Beta-barrel_TonB"/>
</dbReference>
<proteinExistence type="inferred from homology"/>
<evidence type="ECO:0000313" key="19">
    <source>
        <dbReference type="Proteomes" id="UP000076088"/>
    </source>
</evidence>
<keyword evidence="8" id="KW-0406">Ion transport</keyword>
<evidence type="ECO:0000256" key="8">
    <source>
        <dbReference type="ARBA" id="ARBA00023065"/>
    </source>
</evidence>
<evidence type="ECO:0000256" key="13">
    <source>
        <dbReference type="PROSITE-ProRule" id="PRU10144"/>
    </source>
</evidence>
<dbReference type="InterPro" id="IPR010917">
    <property type="entry name" value="TonB_rcpt_CS"/>
</dbReference>
<dbReference type="EMBL" id="CP013344">
    <property type="protein sequence ID" value="AMU90722.1"/>
    <property type="molecule type" value="Genomic_DNA"/>
</dbReference>
<dbReference type="PANTHER" id="PTHR32552:SF81">
    <property type="entry name" value="TONB-DEPENDENT OUTER MEMBRANE RECEPTOR"/>
    <property type="match status" value="1"/>
</dbReference>
<evidence type="ECO:0000259" key="16">
    <source>
        <dbReference type="Pfam" id="PF00593"/>
    </source>
</evidence>
<dbReference type="GO" id="GO:0006826">
    <property type="term" value="P:iron ion transport"/>
    <property type="evidence" value="ECO:0007669"/>
    <property type="project" value="UniProtKB-KW"/>
</dbReference>
<feature type="domain" description="TonB-dependent receptor plug" evidence="17">
    <location>
        <begin position="50"/>
        <end position="156"/>
    </location>
</feature>
<evidence type="ECO:0000256" key="4">
    <source>
        <dbReference type="ARBA" id="ARBA00022496"/>
    </source>
</evidence>
<feature type="chain" id="PRO_5042196925" description="TonB-dependent receptor" evidence="15">
    <location>
        <begin position="22"/>
        <end position="709"/>
    </location>
</feature>
<dbReference type="SUPFAM" id="SSF56935">
    <property type="entry name" value="Porins"/>
    <property type="match status" value="1"/>
</dbReference>
<evidence type="ECO:0000256" key="14">
    <source>
        <dbReference type="RuleBase" id="RU003357"/>
    </source>
</evidence>
<dbReference type="InterPro" id="IPR039426">
    <property type="entry name" value="TonB-dep_rcpt-like"/>
</dbReference>
<keyword evidence="11 12" id="KW-0998">Cell outer membrane</keyword>
<dbReference type="Pfam" id="PF00593">
    <property type="entry name" value="TonB_dep_Rec_b-barrel"/>
    <property type="match status" value="1"/>
</dbReference>
<name>A0AAC9AVW8_SPHMC</name>
<dbReference type="RefSeq" id="WP_054730058.1">
    <property type="nucleotide sequence ID" value="NZ_CP009429.1"/>
</dbReference>
<keyword evidence="3 12" id="KW-1134">Transmembrane beta strand</keyword>
<evidence type="ECO:0000256" key="12">
    <source>
        <dbReference type="PROSITE-ProRule" id="PRU01360"/>
    </source>
</evidence>
<keyword evidence="7" id="KW-0408">Iron</keyword>
<dbReference type="InterPro" id="IPR012910">
    <property type="entry name" value="Plug_dom"/>
</dbReference>
<dbReference type="GO" id="GO:0009279">
    <property type="term" value="C:cell outer membrane"/>
    <property type="evidence" value="ECO:0007669"/>
    <property type="project" value="UniProtKB-SubCell"/>
</dbReference>
<dbReference type="Pfam" id="PF07715">
    <property type="entry name" value="Plug"/>
    <property type="match status" value="1"/>
</dbReference>
<evidence type="ECO:0008006" key="20">
    <source>
        <dbReference type="Google" id="ProtNLM"/>
    </source>
</evidence>
<comment type="subcellular location">
    <subcellularLocation>
        <location evidence="1 12">Cell outer membrane</location>
        <topology evidence="1 12">Multi-pass membrane protein</topology>
    </subcellularLocation>
</comment>
<evidence type="ECO:0000256" key="6">
    <source>
        <dbReference type="ARBA" id="ARBA00022729"/>
    </source>
</evidence>
<evidence type="ECO:0000259" key="17">
    <source>
        <dbReference type="Pfam" id="PF07715"/>
    </source>
</evidence>
<feature type="domain" description="TonB-dependent receptor-like beta-barrel" evidence="16">
    <location>
        <begin position="249"/>
        <end position="675"/>
    </location>
</feature>
<evidence type="ECO:0000256" key="5">
    <source>
        <dbReference type="ARBA" id="ARBA00022692"/>
    </source>
</evidence>
<keyword evidence="9 14" id="KW-0798">TonB box</keyword>
<reference evidence="19" key="1">
    <citation type="submission" date="2015-11" db="EMBL/GenBank/DDBJ databases">
        <title>Complete genome sequence of a polyethylene-glycol degrader Sphingopyxis macrogoltabida 203N (NBRC 111659).</title>
        <authorList>
            <person name="Yoshiyuki O."/>
            <person name="Shouta N."/>
            <person name="Nagata Y."/>
            <person name="Numata M."/>
            <person name="Tsuchikane K."/>
            <person name="Hosoyama A."/>
            <person name="Yamazoe A."/>
            <person name="Tsuda M."/>
            <person name="Fujita N."/>
            <person name="Kawai F."/>
        </authorList>
    </citation>
    <scope>NUCLEOTIDE SEQUENCE [LARGE SCALE GENOMIC DNA]</scope>
    <source>
        <strain evidence="19">203N</strain>
    </source>
</reference>
<dbReference type="PROSITE" id="PS52016">
    <property type="entry name" value="TONB_DEPENDENT_REC_3"/>
    <property type="match status" value="1"/>
</dbReference>
<keyword evidence="10 12" id="KW-0472">Membrane</keyword>
<dbReference type="CDD" id="cd01347">
    <property type="entry name" value="ligand_gated_channel"/>
    <property type="match status" value="1"/>
</dbReference>
<keyword evidence="4" id="KW-0410">Iron transport</keyword>
<feature type="short sequence motif" description="TonB C-terminal box" evidence="13">
    <location>
        <begin position="692"/>
        <end position="709"/>
    </location>
</feature>
<protein>
    <recommendedName>
        <fullName evidence="20">TonB-dependent receptor</fullName>
    </recommendedName>
</protein>
<evidence type="ECO:0000256" key="7">
    <source>
        <dbReference type="ARBA" id="ARBA00023004"/>
    </source>
</evidence>
<evidence type="ECO:0000256" key="1">
    <source>
        <dbReference type="ARBA" id="ARBA00004571"/>
    </source>
</evidence>
<evidence type="ECO:0000256" key="15">
    <source>
        <dbReference type="SAM" id="SignalP"/>
    </source>
</evidence>
<dbReference type="PROSITE" id="PS01156">
    <property type="entry name" value="TONB_DEPENDENT_REC_2"/>
    <property type="match status" value="1"/>
</dbReference>
<evidence type="ECO:0000256" key="10">
    <source>
        <dbReference type="ARBA" id="ARBA00023136"/>
    </source>
</evidence>
<keyword evidence="5 12" id="KW-0812">Transmembrane</keyword>
<dbReference type="KEGG" id="smaz:LH19_16430"/>
<dbReference type="InterPro" id="IPR036942">
    <property type="entry name" value="Beta-barrel_TonB_sf"/>
</dbReference>
<feature type="signal peptide" evidence="15">
    <location>
        <begin position="1"/>
        <end position="21"/>
    </location>
</feature>
<evidence type="ECO:0000256" key="3">
    <source>
        <dbReference type="ARBA" id="ARBA00022452"/>
    </source>
</evidence>
<organism evidence="18 19">
    <name type="scientific">Sphingopyxis macrogoltabida</name>
    <name type="common">Sphingomonas macrogoltabidus</name>
    <dbReference type="NCBI Taxonomy" id="33050"/>
    <lineage>
        <taxon>Bacteria</taxon>
        <taxon>Pseudomonadati</taxon>
        <taxon>Pseudomonadota</taxon>
        <taxon>Alphaproteobacteria</taxon>
        <taxon>Sphingomonadales</taxon>
        <taxon>Sphingomonadaceae</taxon>
        <taxon>Sphingopyxis</taxon>
    </lineage>
</organism>
<evidence type="ECO:0000256" key="9">
    <source>
        <dbReference type="ARBA" id="ARBA00023077"/>
    </source>
</evidence>
<dbReference type="Proteomes" id="UP000076088">
    <property type="component" value="Chromosome"/>
</dbReference>
<evidence type="ECO:0000313" key="18">
    <source>
        <dbReference type="EMBL" id="AMU90722.1"/>
    </source>
</evidence>
<accession>A0AAC9AVW8</accession>
<keyword evidence="19" id="KW-1185">Reference proteome</keyword>
<comment type="similarity">
    <text evidence="12 14">Belongs to the TonB-dependent receptor family.</text>
</comment>
<sequence length="709" mass="76937">MTKWIAALMAGTALLPVAAYAQDTVSGVAESTDSLPGDIIVTAQRYKQRLQDVPLSVSAVSGDELAARGTTDLKDLQYSVPGFSTYETGAGRSTVQLRGIATTIGSSTVGVYFDETPLALDTISDGFNVRMLDLERVEVLRGPQATLYGQGSMGGTIRYIPAAPRLDAVSGSFNGEYSTTRYGADNYKAVGVLNLPLTTDVAGIRLVAGYERIGGFIDNVTTGENNVNSADIYTVRGSFLLQPTDRFSLSLMGLYQKIDQANQDNGRNYQTSAVLPSPLRDRYTLVQGKIGYDLDFAELTTSASWIDRRNVTQFDISDAFVPVLVGGFGLPPGFIDQIGIVATTDYEIFNSEIRLASQSDGPLGWQFGASYNSTNIHQYGGTFTAPGSLPFAIIASDDFRENKAFTLYGEANYAFTPQLKAIVGVRYYREHKQRDVRSTNFGLTTTDTGDATFETVNPRVNVSYEFTPNSMVYANVAKGFRSGGFNQTSAGGGIIDVPPSYEPDKIWTYELGTKHQLFGNKLILDASVYRSLWSDVQSNNFAPGGVVIIINNSGHVSGWGVDLSATVRPVRDLTLSATYGWNNLKFDEATADKAPGDPVDAAVRNSWSASFDYRPQLSDNVTGIFRVDYQHAGKGQFTLRNQPVPVIERPRRDIVNLRVGVAAGPVEVALFANNLFDEDAPVIIGPFSLFSENVEQRPRVIGISASGRF</sequence>